<dbReference type="PANTHER" id="PTHR21310">
    <property type="entry name" value="AMINOGLYCOSIDE PHOSPHOTRANSFERASE-RELATED-RELATED"/>
    <property type="match status" value="1"/>
</dbReference>
<proteinExistence type="predicted"/>
<dbReference type="InterPro" id="IPR011009">
    <property type="entry name" value="Kinase-like_dom_sf"/>
</dbReference>
<evidence type="ECO:0000313" key="3">
    <source>
        <dbReference type="Proteomes" id="UP000198765"/>
    </source>
</evidence>
<dbReference type="Pfam" id="PF01636">
    <property type="entry name" value="APH"/>
    <property type="match status" value="1"/>
</dbReference>
<dbReference type="GO" id="GO:0016740">
    <property type="term" value="F:transferase activity"/>
    <property type="evidence" value="ECO:0007669"/>
    <property type="project" value="UniProtKB-KW"/>
</dbReference>
<sequence length="347" mass="39357">MRGAVHWAQPVLRDRLACWLHRPERSWTATVAPRLVAWATATDDALWRTEAVAFTSTSVAVATVRGREAGGRYMVKVPWTDLAVQGLRRQAEVLDLLWTNPRLPGMRSLLPYCAAQGEVNGRYYCVEGALRGVPANRMMLRRTQRAALLASAGRIIRDLHQRTRERTVLDWAAVTEWVDRPLLRLEGFVATHPRRDRLLDTVWRLREELAGALVGRTVHISWIHGDFWPGNVLANSPDGQVTGIVDWDRASARQLPLHDLLHLHVLARRLARGDELGEIVVEALRHGVDRTLDVPADEAADWLDGIPPRPALLLYWLRHMLLFIDSEGDHDDPRWIRGNVERVLANV</sequence>
<dbReference type="AlphaFoldDB" id="A0A1A8ZFX7"/>
<reference evidence="2 3" key="1">
    <citation type="submission" date="2016-06" db="EMBL/GenBank/DDBJ databases">
        <authorList>
            <person name="Kjaerup R.B."/>
            <person name="Dalgaard T.S."/>
            <person name="Juul-Madsen H.R."/>
        </authorList>
    </citation>
    <scope>NUCLEOTIDE SEQUENCE [LARGE SCALE GENOMIC DNA]</scope>
    <source>
        <strain evidence="2 3">DSM 45248</strain>
    </source>
</reference>
<keyword evidence="3" id="KW-1185">Reference proteome</keyword>
<keyword evidence="2" id="KW-0808">Transferase</keyword>
<evidence type="ECO:0000313" key="2">
    <source>
        <dbReference type="EMBL" id="SBT42714.1"/>
    </source>
</evidence>
<dbReference type="InterPro" id="IPR051678">
    <property type="entry name" value="AGP_Transferase"/>
</dbReference>
<dbReference type="SUPFAM" id="SSF56112">
    <property type="entry name" value="Protein kinase-like (PK-like)"/>
    <property type="match status" value="1"/>
</dbReference>
<dbReference type="Gene3D" id="3.90.1200.10">
    <property type="match status" value="1"/>
</dbReference>
<name>A0A1A8ZFX7_9ACTN</name>
<feature type="domain" description="Aminoglycoside phosphotransferase" evidence="1">
    <location>
        <begin position="68"/>
        <end position="281"/>
    </location>
</feature>
<dbReference type="EMBL" id="LT594324">
    <property type="protein sequence ID" value="SBT42714.1"/>
    <property type="molecule type" value="Genomic_DNA"/>
</dbReference>
<protein>
    <submittedName>
        <fullName evidence="2">Phosphotransferase enzyme family protein</fullName>
    </submittedName>
</protein>
<evidence type="ECO:0000259" key="1">
    <source>
        <dbReference type="Pfam" id="PF01636"/>
    </source>
</evidence>
<dbReference type="Proteomes" id="UP000198765">
    <property type="component" value="Chromosome I"/>
</dbReference>
<dbReference type="OrthoDB" id="9797603at2"/>
<accession>A0A1A8ZFX7</accession>
<dbReference type="PATRIC" id="fig|299146.4.peg.1637"/>
<dbReference type="RefSeq" id="WP_157739887.1">
    <property type="nucleotide sequence ID" value="NZ_LT594324.1"/>
</dbReference>
<dbReference type="InterPro" id="IPR002575">
    <property type="entry name" value="Aminoglycoside_PTrfase"/>
</dbReference>
<organism evidence="2 3">
    <name type="scientific">Micromonospora narathiwatensis</name>
    <dbReference type="NCBI Taxonomy" id="299146"/>
    <lineage>
        <taxon>Bacteria</taxon>
        <taxon>Bacillati</taxon>
        <taxon>Actinomycetota</taxon>
        <taxon>Actinomycetes</taxon>
        <taxon>Micromonosporales</taxon>
        <taxon>Micromonosporaceae</taxon>
        <taxon>Micromonospora</taxon>
    </lineage>
</organism>
<gene>
    <name evidence="2" type="ORF">GA0070621_1590</name>
</gene>